<name>A0A2I2MIT8_9BACT</name>
<dbReference type="PANTHER" id="PTHR33217:SF9">
    <property type="entry name" value="MUTATOR FAMILY TRANSPOSASE"/>
    <property type="match status" value="1"/>
</dbReference>
<organism evidence="7">
    <name type="scientific">Leptospirillum ferriphilum</name>
    <dbReference type="NCBI Taxonomy" id="178606"/>
    <lineage>
        <taxon>Bacteria</taxon>
        <taxon>Pseudomonadati</taxon>
        <taxon>Nitrospirota</taxon>
        <taxon>Nitrospiria</taxon>
        <taxon>Nitrospirales</taxon>
        <taxon>Nitrospiraceae</taxon>
        <taxon>Leptospirillum</taxon>
    </lineage>
</organism>
<comment type="similarity">
    <text evidence="2 6">Belongs to the transposase mutator family.</text>
</comment>
<comment type="function">
    <text evidence="1 6">Required for the transposition of the insertion element.</text>
</comment>
<proteinExistence type="inferred from homology"/>
<dbReference type="GO" id="GO:0003677">
    <property type="term" value="F:DNA binding"/>
    <property type="evidence" value="ECO:0007669"/>
    <property type="project" value="UniProtKB-UniRule"/>
</dbReference>
<dbReference type="Pfam" id="PF00872">
    <property type="entry name" value="Transposase_mut"/>
    <property type="match status" value="1"/>
</dbReference>
<keyword evidence="6" id="KW-0814">Transposable element</keyword>
<gene>
    <name evidence="7" type="ORF">LFTS_01804</name>
</gene>
<dbReference type="PANTHER" id="PTHR33217">
    <property type="entry name" value="TRANSPOSASE FOR INSERTION SEQUENCE ELEMENT IS1081"/>
    <property type="match status" value="1"/>
</dbReference>
<evidence type="ECO:0000256" key="4">
    <source>
        <dbReference type="ARBA" id="ARBA00023125"/>
    </source>
</evidence>
<protein>
    <recommendedName>
        <fullName evidence="6">Mutator family transposase</fullName>
    </recommendedName>
</protein>
<dbReference type="InterPro" id="IPR001207">
    <property type="entry name" value="Transposase_mutator"/>
</dbReference>
<keyword evidence="5 6" id="KW-0233">DNA recombination</keyword>
<dbReference type="EMBL" id="LT966316">
    <property type="protein sequence ID" value="SOU93156.1"/>
    <property type="molecule type" value="Genomic_DNA"/>
</dbReference>
<dbReference type="GO" id="GO:0006313">
    <property type="term" value="P:DNA transposition"/>
    <property type="evidence" value="ECO:0007669"/>
    <property type="project" value="UniProtKB-UniRule"/>
</dbReference>
<accession>A0A2I2MIT8</accession>
<keyword evidence="4 6" id="KW-0238">DNA-binding</keyword>
<evidence type="ECO:0000256" key="5">
    <source>
        <dbReference type="ARBA" id="ARBA00023172"/>
    </source>
</evidence>
<evidence type="ECO:0000313" key="7">
    <source>
        <dbReference type="EMBL" id="SOU93156.1"/>
    </source>
</evidence>
<evidence type="ECO:0000256" key="6">
    <source>
        <dbReference type="RuleBase" id="RU365089"/>
    </source>
</evidence>
<sequence>MDGIYSKMRKESDKLCLLVVMGVNSRGEKKILAIEDGFRESAESWKEVLRDLKERGLTDPLLAIGDGALGFWSAVREIFPAIREQRCWVHKTLNILNSLPKSLQARAKAQIREIWNAENRKEAKKALQSFVKSYEDKYPKAAECLKKDQEALLAFYDFPASHWVSIRTTNPIESTFSTIRHRTQQARGCFSRETLLALVFQVALSSEKRFRRIKGYTLIAKVLKGTVFVDGSGFGTEGSRMRRVVPHSARIYTRFDNNSRICNREYFRQARALENLLL</sequence>
<keyword evidence="3 6" id="KW-0815">Transposition</keyword>
<dbReference type="AlphaFoldDB" id="A0A2I2MIT8"/>
<dbReference type="NCBIfam" id="NF033543">
    <property type="entry name" value="transpos_IS256"/>
    <property type="match status" value="1"/>
</dbReference>
<evidence type="ECO:0000256" key="3">
    <source>
        <dbReference type="ARBA" id="ARBA00022578"/>
    </source>
</evidence>
<reference evidence="7" key="1">
    <citation type="submission" date="2017-12" db="EMBL/GenBank/DDBJ databases">
        <authorList>
            <consortium name="SysMetEx"/>
        </authorList>
    </citation>
    <scope>NUCLEOTIDE SEQUENCE</scope>
    <source>
        <strain evidence="7">Pb_238</strain>
    </source>
</reference>
<evidence type="ECO:0000256" key="2">
    <source>
        <dbReference type="ARBA" id="ARBA00010961"/>
    </source>
</evidence>
<evidence type="ECO:0000256" key="1">
    <source>
        <dbReference type="ARBA" id="ARBA00002190"/>
    </source>
</evidence>
<dbReference type="GO" id="GO:0004803">
    <property type="term" value="F:transposase activity"/>
    <property type="evidence" value="ECO:0007669"/>
    <property type="project" value="UniProtKB-UniRule"/>
</dbReference>